<feature type="transmembrane region" description="Helical" evidence="14">
    <location>
        <begin position="381"/>
        <end position="400"/>
    </location>
</feature>
<evidence type="ECO:0000256" key="3">
    <source>
        <dbReference type="ARBA" id="ARBA00022448"/>
    </source>
</evidence>
<evidence type="ECO:0000313" key="17">
    <source>
        <dbReference type="Proteomes" id="UP000770661"/>
    </source>
</evidence>
<keyword evidence="5 14" id="KW-0812">Transmembrane</keyword>
<protein>
    <submittedName>
        <fullName evidence="16">Glutamate receptor ionotropic, kainate 4</fullName>
    </submittedName>
</protein>
<keyword evidence="10" id="KW-0325">Glycoprotein</keyword>
<dbReference type="PANTHER" id="PTHR42643:SF30">
    <property type="entry name" value="IONOTROPIC RECEPTOR 40A-RELATED"/>
    <property type="match status" value="1"/>
</dbReference>
<dbReference type="OrthoDB" id="6342028at2759"/>
<dbReference type="SUPFAM" id="SSF53850">
    <property type="entry name" value="Periplasmic binding protein-like II"/>
    <property type="match status" value="1"/>
</dbReference>
<dbReference type="InterPro" id="IPR052192">
    <property type="entry name" value="Insect_Ionotropic_Sensory_Rcpt"/>
</dbReference>
<proteinExistence type="inferred from homology"/>
<dbReference type="InterPro" id="IPR019594">
    <property type="entry name" value="Glu/Gly-bd"/>
</dbReference>
<comment type="subcellular location">
    <subcellularLocation>
        <location evidence="1">Cell membrane</location>
        <topology evidence="1">Multi-pass membrane protein</topology>
    </subcellularLocation>
</comment>
<organism evidence="16 17">
    <name type="scientific">Chionoecetes opilio</name>
    <name type="common">Atlantic snow crab</name>
    <name type="synonym">Cancer opilio</name>
    <dbReference type="NCBI Taxonomy" id="41210"/>
    <lineage>
        <taxon>Eukaryota</taxon>
        <taxon>Metazoa</taxon>
        <taxon>Ecdysozoa</taxon>
        <taxon>Arthropoda</taxon>
        <taxon>Crustacea</taxon>
        <taxon>Multicrustacea</taxon>
        <taxon>Malacostraca</taxon>
        <taxon>Eumalacostraca</taxon>
        <taxon>Eucarida</taxon>
        <taxon>Decapoda</taxon>
        <taxon>Pleocyemata</taxon>
        <taxon>Brachyura</taxon>
        <taxon>Eubrachyura</taxon>
        <taxon>Majoidea</taxon>
        <taxon>Majidae</taxon>
        <taxon>Chionoecetes</taxon>
    </lineage>
</organism>
<dbReference type="Proteomes" id="UP000770661">
    <property type="component" value="Unassembled WGS sequence"/>
</dbReference>
<evidence type="ECO:0000256" key="9">
    <source>
        <dbReference type="ARBA" id="ARBA00023170"/>
    </source>
</evidence>
<dbReference type="Pfam" id="PF00060">
    <property type="entry name" value="Lig_chan"/>
    <property type="match status" value="1"/>
</dbReference>
<evidence type="ECO:0000256" key="2">
    <source>
        <dbReference type="ARBA" id="ARBA00008685"/>
    </source>
</evidence>
<keyword evidence="6 14" id="KW-1133">Transmembrane helix</keyword>
<comment type="caution">
    <text evidence="16">The sequence shown here is derived from an EMBL/GenBank/DDBJ whole genome shotgun (WGS) entry which is preliminary data.</text>
</comment>
<evidence type="ECO:0000313" key="16">
    <source>
        <dbReference type="EMBL" id="KAG0717913.1"/>
    </source>
</evidence>
<feature type="transmembrane region" description="Helical" evidence="14">
    <location>
        <begin position="412"/>
        <end position="435"/>
    </location>
</feature>
<dbReference type="SMART" id="SM00079">
    <property type="entry name" value="PBPe"/>
    <property type="match status" value="1"/>
</dbReference>
<dbReference type="GO" id="GO:0005886">
    <property type="term" value="C:plasma membrane"/>
    <property type="evidence" value="ECO:0007669"/>
    <property type="project" value="UniProtKB-SubCell"/>
</dbReference>
<evidence type="ECO:0000259" key="15">
    <source>
        <dbReference type="SMART" id="SM00079"/>
    </source>
</evidence>
<name>A0A8J4Y0J1_CHIOP</name>
<evidence type="ECO:0000256" key="11">
    <source>
        <dbReference type="ARBA" id="ARBA00023286"/>
    </source>
</evidence>
<dbReference type="GO" id="GO:0050906">
    <property type="term" value="P:detection of stimulus involved in sensory perception"/>
    <property type="evidence" value="ECO:0007669"/>
    <property type="project" value="UniProtKB-ARBA"/>
</dbReference>
<feature type="transmembrane region" description="Helical" evidence="14">
    <location>
        <begin position="593"/>
        <end position="617"/>
    </location>
</feature>
<evidence type="ECO:0000256" key="8">
    <source>
        <dbReference type="ARBA" id="ARBA00023136"/>
    </source>
</evidence>
<dbReference type="EMBL" id="JACEEZ010016883">
    <property type="protein sequence ID" value="KAG0717913.1"/>
    <property type="molecule type" value="Genomic_DNA"/>
</dbReference>
<keyword evidence="12" id="KW-0407">Ion channel</keyword>
<feature type="region of interest" description="Disordered" evidence="13">
    <location>
        <begin position="642"/>
        <end position="680"/>
    </location>
</feature>
<keyword evidence="3" id="KW-0813">Transport</keyword>
<evidence type="ECO:0000256" key="13">
    <source>
        <dbReference type="SAM" id="MobiDB-lite"/>
    </source>
</evidence>
<reference evidence="16" key="1">
    <citation type="submission" date="2020-07" db="EMBL/GenBank/DDBJ databases">
        <title>The High-quality genome of the commercially important snow crab, Chionoecetes opilio.</title>
        <authorList>
            <person name="Jeong J.-H."/>
            <person name="Ryu S."/>
        </authorList>
    </citation>
    <scope>NUCLEOTIDE SEQUENCE</scope>
    <source>
        <strain evidence="16">MADBK_172401_WGS</strain>
        <tissue evidence="16">Digestive gland</tissue>
    </source>
</reference>
<keyword evidence="4" id="KW-1003">Cell membrane</keyword>
<dbReference type="Pfam" id="PF10613">
    <property type="entry name" value="Lig_chan-Glu_bd"/>
    <property type="match status" value="1"/>
</dbReference>
<feature type="compositionally biased region" description="Basic and acidic residues" evidence="13">
    <location>
        <begin position="657"/>
        <end position="680"/>
    </location>
</feature>
<dbReference type="PANTHER" id="PTHR42643">
    <property type="entry name" value="IONOTROPIC RECEPTOR 20A-RELATED"/>
    <property type="match status" value="1"/>
</dbReference>
<keyword evidence="11" id="KW-1071">Ligand-gated ion channel</keyword>
<evidence type="ECO:0000256" key="5">
    <source>
        <dbReference type="ARBA" id="ARBA00022692"/>
    </source>
</evidence>
<evidence type="ECO:0000256" key="4">
    <source>
        <dbReference type="ARBA" id="ARBA00022475"/>
    </source>
</evidence>
<dbReference type="Gene3D" id="3.40.190.10">
    <property type="entry name" value="Periplasmic binding protein-like II"/>
    <property type="match status" value="2"/>
</dbReference>
<accession>A0A8J4Y0J1</accession>
<evidence type="ECO:0000256" key="12">
    <source>
        <dbReference type="ARBA" id="ARBA00023303"/>
    </source>
</evidence>
<dbReference type="GO" id="GO:0015276">
    <property type="term" value="F:ligand-gated monoatomic ion channel activity"/>
    <property type="evidence" value="ECO:0007669"/>
    <property type="project" value="InterPro"/>
</dbReference>
<keyword evidence="7" id="KW-0406">Ion transport</keyword>
<evidence type="ECO:0000256" key="10">
    <source>
        <dbReference type="ARBA" id="ARBA00023180"/>
    </source>
</evidence>
<keyword evidence="8 14" id="KW-0472">Membrane</keyword>
<feature type="domain" description="Ionotropic glutamate receptor C-terminal" evidence="15">
    <location>
        <begin position="222"/>
        <end position="575"/>
    </location>
</feature>
<sequence>MGVFVAQFVKVIGVTEVYLCIAEGTGFNNAATERIIAATLARRTIFYMPCDMKRMGRASDAIAQGTTTEAQTPTALQQPAALHLISHTTLEATLEVLRVASIGWGTLIGLHILLGADLPDCQVFLGDASSHWYQGSYSMVDGSVRMEEMFLFGDSREALRVPVVSWSPTRGLKTLHEPGVGPNDFQGHALNVITIPDSPNVMEMSLCEKNETAVPSSASSFMDRHTCSQYGINVTGGTRSNVVYSGYLVEIILTLASSLNFTVRLSTLPKGDAVYGEEVGEGNYSGLIGALQSQRADIAMGTFSITSERLRVVDFSGSVGYSGSNLYAQRNASLETIGWDTFVLSFHWATWMAILMLLAIMAAGLWLIVHHQAGEDDHFSKGGNLVFILFSCLVQQGSWILPTTSRVQAVLWMFWVTSVVLYASYTAVLTSFLTVSTVTPPFTTLEEAVREPGWRIGILKGTAVPKILQRSKTPSYHEVYNRLVADPSLYCYSQEEGIQRMLTDSKFSFFGDRHSVNYLIRDDCSIKEMTGSYVKGYVHMAFRKMLPFAKVINNELLRLESGGVLDRAYQQWWGKPVPCEAPSPFTQLGFSNILTAFLLLLAGMVVSSVIFALELLYTSHRAPPIPSQTIYDRVELLVPRQPTHKTPQTTGSPWLGHKTEAERRGGWHTMTEERYESDSL</sequence>
<dbReference type="InterPro" id="IPR001320">
    <property type="entry name" value="Iontro_rcpt_C"/>
</dbReference>
<comment type="similarity">
    <text evidence="2">Belongs to the glutamate-gated ion channel (TC 1.A.10.1) family.</text>
</comment>
<feature type="transmembrane region" description="Helical" evidence="14">
    <location>
        <begin position="348"/>
        <end position="369"/>
    </location>
</feature>
<evidence type="ECO:0000256" key="14">
    <source>
        <dbReference type="SAM" id="Phobius"/>
    </source>
</evidence>
<gene>
    <name evidence="16" type="primary">GRIK4_1</name>
    <name evidence="16" type="ORF">GWK47_053473</name>
</gene>
<keyword evidence="17" id="KW-1185">Reference proteome</keyword>
<evidence type="ECO:0000256" key="6">
    <source>
        <dbReference type="ARBA" id="ARBA00022989"/>
    </source>
</evidence>
<keyword evidence="9 16" id="KW-0675">Receptor</keyword>
<evidence type="ECO:0000256" key="7">
    <source>
        <dbReference type="ARBA" id="ARBA00023065"/>
    </source>
</evidence>
<dbReference type="AlphaFoldDB" id="A0A8J4Y0J1"/>
<evidence type="ECO:0000256" key="1">
    <source>
        <dbReference type="ARBA" id="ARBA00004651"/>
    </source>
</evidence>